<keyword evidence="2" id="KW-0813">Transport</keyword>
<evidence type="ECO:0000259" key="9">
    <source>
        <dbReference type="PROSITE" id="PS50893"/>
    </source>
</evidence>
<dbReference type="Gene3D" id="3.40.50.300">
    <property type="entry name" value="P-loop containing nucleotide triphosphate hydrolases"/>
    <property type="match status" value="2"/>
</dbReference>
<evidence type="ECO:0000256" key="6">
    <source>
        <dbReference type="ARBA" id="ARBA00022989"/>
    </source>
</evidence>
<sequence>MEAVVKLPNRSPEINANPLSKLFFCWILPLLKYGASSTVQNRDVYDTLDADSASTVSRNLEQNWNDELKKSRIKNRNPNLKKTILYTFGQPFLLYGLYLFIQSIFIRTLQPIVLAELIWHYEFENPEHMMLYYFAAIAIALSLINNLIYHHCYVGCARIGTRAKVACSVLIEKKTLKLSQRSINRLAPGRLVKLLSDDVKKIESAAPYLHYLYITPLQFLASTYVSYHVIGAASLAGLLFILVVSVPQGYLSRVRNAIHGQLSVFADGRLKVMREILYGMRVIKTYGWEKPFEKKLETTRILEIVAMSKSAFIKCCSISTLVFTQTIAIFFTLTAHVMLGNSLEADQVFAVVLIFYNLQQYACYFLPEAIERYLEASLAMVKIENFLTMEEKEEQIKIISYSKGARKPGTVRVSDASARWGAQPVLNNINLSVPSGGCCCIFGPSGAGKSSLVKMLLKELPAASGRVDVAGTISYASQTPWLFSSSIKTNILCGQPYNKHKYKEILKICSLEEDLKRLPCGDRTSIEGLPGASSGIGEKINLARTFYRDADIYVIDDAFGKLDAGVANDAFSEGVLRYLAGRTRIFVSNRLYHAKEAGSIVVLETGNVSRIIETEYFNEADFQYLNKKLAAGKDFAVPRPREDTDIYDGEKENRAAENAARCKGYFRTIREYLNLNGRKFRVGLVVMLVFLAQVFTSLSDFWLTQWINIEISNRAAGAPGTNQTQNSSFSLMYHTLFNDLVYGLKNRSLGTDRADRNESILGIPEADFFVYCYAGFIVCCIVFTALKALVYHAICLRASRALHNTMFHNVLFSPVKFFDHFSPGVILRRFSKDLDAAHRMASKNLLMWQMCSAALGSVLLMVFMAPALIPPLMLILIMVYFSVCSFGSTARALQKLETKAQWPIYSFVSCSFRGIFTIRSAEAEELVLELFEHLLDKETGIAVASLYVNEYFGFYVDLLATLFMGITAIFVVIAKFGEYYDSAYFGLIVAQGTILTELVHLGLRESVEAMRDGGAVDEAMRYTRLAAEDVDKCTLVPKNWPFCGKIVFKNVYIKDNDSSGCSLKNLNIVIRPAEKIAVVSSYPGEKWTVVSCLLRLTQVEGLVMLDEVDTNSISLHKLRSNITFIPKDPVLFSASVRQNLDPLDYSNDEMLWKVLEEVGLKTSIQSLSQPIVEEGLNLSSEQKQLICLARALLRHSKVLIVENNPSDLDSSTNKRMRRIIKEKFRNCTVITVANSLDTIMENDKILVIDDGKEVEYAHAHELLQNPDGCLSRLVKDRGPDAEELLRKTAKDHFESKNLQISFRFK</sequence>
<comment type="subcellular location">
    <subcellularLocation>
        <location evidence="1">Membrane</location>
        <topology evidence="1">Multi-pass membrane protein</topology>
    </subcellularLocation>
</comment>
<dbReference type="InterPro" id="IPR027417">
    <property type="entry name" value="P-loop_NTPase"/>
</dbReference>
<feature type="transmembrane region" description="Helical" evidence="8">
    <location>
        <begin position="347"/>
        <end position="366"/>
    </location>
</feature>
<dbReference type="CDD" id="cd18579">
    <property type="entry name" value="ABC_6TM_ABCC_D1"/>
    <property type="match status" value="1"/>
</dbReference>
<dbReference type="InterPro" id="IPR050173">
    <property type="entry name" value="ABC_transporter_C-like"/>
</dbReference>
<feature type="transmembrane region" description="Helical" evidence="8">
    <location>
        <begin position="768"/>
        <end position="790"/>
    </location>
</feature>
<evidence type="ECO:0000256" key="8">
    <source>
        <dbReference type="SAM" id="Phobius"/>
    </source>
</evidence>
<keyword evidence="3 8" id="KW-0812">Transmembrane</keyword>
<feature type="transmembrane region" description="Helical" evidence="8">
    <location>
        <begin position="129"/>
        <end position="149"/>
    </location>
</feature>
<reference evidence="11" key="1">
    <citation type="submission" date="2022-01" db="EMBL/GenBank/DDBJ databases">
        <authorList>
            <person name="King R."/>
        </authorList>
    </citation>
    <scope>NUCLEOTIDE SEQUENCE</scope>
</reference>
<proteinExistence type="predicted"/>
<dbReference type="GO" id="GO:0140359">
    <property type="term" value="F:ABC-type transporter activity"/>
    <property type="evidence" value="ECO:0007669"/>
    <property type="project" value="InterPro"/>
</dbReference>
<dbReference type="InterPro" id="IPR036640">
    <property type="entry name" value="ABC1_TM_sf"/>
</dbReference>
<keyword evidence="7 8" id="KW-0472">Membrane</keyword>
<dbReference type="PROSITE" id="PS50929">
    <property type="entry name" value="ABC_TM1F"/>
    <property type="match status" value="2"/>
</dbReference>
<dbReference type="SUPFAM" id="SSF90123">
    <property type="entry name" value="ABC transporter transmembrane region"/>
    <property type="match status" value="2"/>
</dbReference>
<dbReference type="PROSITE" id="PS50893">
    <property type="entry name" value="ABC_TRANSPORTER_2"/>
    <property type="match status" value="2"/>
</dbReference>
<gene>
    <name evidence="11" type="ORF">PHYEVI_LOCUS11580</name>
</gene>
<feature type="transmembrane region" description="Helical" evidence="8">
    <location>
        <begin position="84"/>
        <end position="109"/>
    </location>
</feature>
<name>A0A9N9TUD9_PHYSR</name>
<organism evidence="11 12">
    <name type="scientific">Phyllotreta striolata</name>
    <name type="common">Striped flea beetle</name>
    <name type="synonym">Crioceris striolata</name>
    <dbReference type="NCBI Taxonomy" id="444603"/>
    <lineage>
        <taxon>Eukaryota</taxon>
        <taxon>Metazoa</taxon>
        <taxon>Ecdysozoa</taxon>
        <taxon>Arthropoda</taxon>
        <taxon>Hexapoda</taxon>
        <taxon>Insecta</taxon>
        <taxon>Pterygota</taxon>
        <taxon>Neoptera</taxon>
        <taxon>Endopterygota</taxon>
        <taxon>Coleoptera</taxon>
        <taxon>Polyphaga</taxon>
        <taxon>Cucujiformia</taxon>
        <taxon>Chrysomeloidea</taxon>
        <taxon>Chrysomelidae</taxon>
        <taxon>Galerucinae</taxon>
        <taxon>Alticini</taxon>
        <taxon>Phyllotreta</taxon>
    </lineage>
</organism>
<evidence type="ECO:0000256" key="7">
    <source>
        <dbReference type="ARBA" id="ARBA00023136"/>
    </source>
</evidence>
<dbReference type="Gene3D" id="1.20.1560.10">
    <property type="entry name" value="ABC transporter type 1, transmembrane domain"/>
    <property type="match status" value="2"/>
</dbReference>
<dbReference type="PANTHER" id="PTHR24223:SF415">
    <property type="entry name" value="FI20190P1"/>
    <property type="match status" value="1"/>
</dbReference>
<evidence type="ECO:0000256" key="4">
    <source>
        <dbReference type="ARBA" id="ARBA00022741"/>
    </source>
</evidence>
<dbReference type="SMART" id="SM00382">
    <property type="entry name" value="AAA"/>
    <property type="match status" value="1"/>
</dbReference>
<evidence type="ECO:0000256" key="3">
    <source>
        <dbReference type="ARBA" id="ARBA00022692"/>
    </source>
</evidence>
<dbReference type="Pfam" id="PF00664">
    <property type="entry name" value="ABC_membrane"/>
    <property type="match status" value="2"/>
</dbReference>
<dbReference type="OrthoDB" id="6728877at2759"/>
<dbReference type="InterPro" id="IPR003439">
    <property type="entry name" value="ABC_transporter-like_ATP-bd"/>
</dbReference>
<feature type="transmembrane region" description="Helical" evidence="8">
    <location>
        <begin position="680"/>
        <end position="698"/>
    </location>
</feature>
<dbReference type="FunFam" id="3.40.50.300:FF:000163">
    <property type="entry name" value="Multidrug resistance-associated protein member 4"/>
    <property type="match status" value="1"/>
</dbReference>
<feature type="transmembrane region" description="Helical" evidence="8">
    <location>
        <begin position="233"/>
        <end position="251"/>
    </location>
</feature>
<feature type="transmembrane region" description="Helical" evidence="8">
    <location>
        <begin position="954"/>
        <end position="977"/>
    </location>
</feature>
<keyword evidence="6 8" id="KW-1133">Transmembrane helix</keyword>
<evidence type="ECO:0000256" key="2">
    <source>
        <dbReference type="ARBA" id="ARBA00022448"/>
    </source>
</evidence>
<evidence type="ECO:0000313" key="12">
    <source>
        <dbReference type="Proteomes" id="UP001153712"/>
    </source>
</evidence>
<feature type="domain" description="ABC transmembrane type-1" evidence="10">
    <location>
        <begin position="684"/>
        <end position="970"/>
    </location>
</feature>
<evidence type="ECO:0000256" key="5">
    <source>
        <dbReference type="ARBA" id="ARBA00022840"/>
    </source>
</evidence>
<dbReference type="InterPro" id="IPR044746">
    <property type="entry name" value="ABCC_6TM_D1"/>
</dbReference>
<dbReference type="PANTHER" id="PTHR24223">
    <property type="entry name" value="ATP-BINDING CASSETTE SUB-FAMILY C"/>
    <property type="match status" value="1"/>
</dbReference>
<dbReference type="Pfam" id="PF00005">
    <property type="entry name" value="ABC_tran"/>
    <property type="match status" value="2"/>
</dbReference>
<evidence type="ECO:0000256" key="1">
    <source>
        <dbReference type="ARBA" id="ARBA00004141"/>
    </source>
</evidence>
<evidence type="ECO:0000259" key="10">
    <source>
        <dbReference type="PROSITE" id="PS50929"/>
    </source>
</evidence>
<feature type="domain" description="ABC transporter" evidence="9">
    <location>
        <begin position="411"/>
        <end position="630"/>
    </location>
</feature>
<feature type="transmembrane region" description="Helical" evidence="8">
    <location>
        <begin position="845"/>
        <end position="866"/>
    </location>
</feature>
<dbReference type="InterPro" id="IPR011527">
    <property type="entry name" value="ABC1_TM_dom"/>
</dbReference>
<feature type="domain" description="ABC transmembrane type-1" evidence="10">
    <location>
        <begin position="83"/>
        <end position="360"/>
    </location>
</feature>
<dbReference type="EMBL" id="OU900102">
    <property type="protein sequence ID" value="CAG9865345.1"/>
    <property type="molecule type" value="Genomic_DNA"/>
</dbReference>
<dbReference type="GO" id="GO:0005524">
    <property type="term" value="F:ATP binding"/>
    <property type="evidence" value="ECO:0007669"/>
    <property type="project" value="UniProtKB-KW"/>
</dbReference>
<feature type="transmembrane region" description="Helical" evidence="8">
    <location>
        <begin position="208"/>
        <end position="227"/>
    </location>
</feature>
<keyword evidence="4" id="KW-0547">Nucleotide-binding</keyword>
<accession>A0A9N9TUD9</accession>
<keyword evidence="5" id="KW-0067">ATP-binding</keyword>
<dbReference type="GO" id="GO:0016887">
    <property type="term" value="F:ATP hydrolysis activity"/>
    <property type="evidence" value="ECO:0007669"/>
    <property type="project" value="InterPro"/>
</dbReference>
<protein>
    <submittedName>
        <fullName evidence="11">Uncharacterized protein</fullName>
    </submittedName>
</protein>
<feature type="transmembrane region" description="Helical" evidence="8">
    <location>
        <begin position="311"/>
        <end position="335"/>
    </location>
</feature>
<keyword evidence="12" id="KW-1185">Reference proteome</keyword>
<dbReference type="InterPro" id="IPR003593">
    <property type="entry name" value="AAA+_ATPase"/>
</dbReference>
<dbReference type="GO" id="GO:0016020">
    <property type="term" value="C:membrane"/>
    <property type="evidence" value="ECO:0007669"/>
    <property type="project" value="UniProtKB-SubCell"/>
</dbReference>
<feature type="transmembrane region" description="Helical" evidence="8">
    <location>
        <begin position="872"/>
        <end position="893"/>
    </location>
</feature>
<dbReference type="Proteomes" id="UP001153712">
    <property type="component" value="Chromosome 9"/>
</dbReference>
<feature type="domain" description="ABC transporter" evidence="9">
    <location>
        <begin position="1046"/>
        <end position="1275"/>
    </location>
</feature>
<evidence type="ECO:0000313" key="11">
    <source>
        <dbReference type="EMBL" id="CAG9865345.1"/>
    </source>
</evidence>
<dbReference type="SUPFAM" id="SSF52540">
    <property type="entry name" value="P-loop containing nucleoside triphosphate hydrolases"/>
    <property type="match status" value="2"/>
</dbReference>